<keyword evidence="5" id="KW-0812">Transmembrane</keyword>
<feature type="transmembrane region" description="Helical" evidence="5">
    <location>
        <begin position="206"/>
        <end position="227"/>
    </location>
</feature>
<name>A0A640KIS0_LEITA</name>
<comment type="caution">
    <text evidence="6">The sequence shown here is derived from an EMBL/GenBank/DDBJ whole genome shotgun (WGS) entry which is preliminary data.</text>
</comment>
<dbReference type="VEuPathDB" id="TriTrypDB:LtaPh_2602100"/>
<dbReference type="AlphaFoldDB" id="A0A640KIS0"/>
<dbReference type="Gene3D" id="3.40.50.1820">
    <property type="entry name" value="alpha/beta hydrolase"/>
    <property type="match status" value="1"/>
</dbReference>
<evidence type="ECO:0000313" key="7">
    <source>
        <dbReference type="Proteomes" id="UP000419144"/>
    </source>
</evidence>
<evidence type="ECO:0000313" key="6">
    <source>
        <dbReference type="EMBL" id="GET89382.1"/>
    </source>
</evidence>
<keyword evidence="4" id="KW-0378">Hydrolase</keyword>
<accession>A0A640KIS0</accession>
<dbReference type="InterPro" id="IPR019363">
    <property type="entry name" value="LDAH"/>
</dbReference>
<evidence type="ECO:0000256" key="1">
    <source>
        <dbReference type="ARBA" id="ARBA00004502"/>
    </source>
</evidence>
<dbReference type="GO" id="GO:0019915">
    <property type="term" value="P:lipid storage"/>
    <property type="evidence" value="ECO:0007669"/>
    <property type="project" value="InterPro"/>
</dbReference>
<dbReference type="PANTHER" id="PTHR13390">
    <property type="entry name" value="LIPASE"/>
    <property type="match status" value="1"/>
</dbReference>
<organism evidence="6 7">
    <name type="scientific">Leishmania tarentolae</name>
    <name type="common">Sauroleishmania tarentolae</name>
    <dbReference type="NCBI Taxonomy" id="5689"/>
    <lineage>
        <taxon>Eukaryota</taxon>
        <taxon>Discoba</taxon>
        <taxon>Euglenozoa</taxon>
        <taxon>Kinetoplastea</taxon>
        <taxon>Metakinetoplastina</taxon>
        <taxon>Trypanosomatida</taxon>
        <taxon>Trypanosomatidae</taxon>
        <taxon>Leishmaniinae</taxon>
        <taxon>Leishmania</taxon>
        <taxon>lizard Leishmania</taxon>
    </lineage>
</organism>
<proteinExistence type="inferred from homology"/>
<keyword evidence="5" id="KW-0472">Membrane</keyword>
<dbReference type="EMBL" id="BLBS01000035">
    <property type="protein sequence ID" value="GET89382.1"/>
    <property type="molecule type" value="Genomic_DNA"/>
</dbReference>
<reference evidence="6" key="1">
    <citation type="submission" date="2019-11" db="EMBL/GenBank/DDBJ databases">
        <title>Leishmania tarentolae CDS.</title>
        <authorList>
            <person name="Goto Y."/>
            <person name="Yamagishi J."/>
        </authorList>
    </citation>
    <scope>NUCLEOTIDE SEQUENCE [LARGE SCALE GENOMIC DNA]</scope>
    <source>
        <strain evidence="6">Parrot Tar II</strain>
    </source>
</reference>
<protein>
    <recommendedName>
        <fullName evidence="8">Lipid droplet-associated hydrolase</fullName>
    </recommendedName>
</protein>
<keyword evidence="7" id="KW-1185">Reference proteome</keyword>
<dbReference type="GO" id="GO:0016298">
    <property type="term" value="F:lipase activity"/>
    <property type="evidence" value="ECO:0007669"/>
    <property type="project" value="InterPro"/>
</dbReference>
<gene>
    <name evidence="6" type="ORF">LtaPh_2602100</name>
</gene>
<keyword evidence="3" id="KW-0551">Lipid droplet</keyword>
<keyword evidence="5" id="KW-1133">Transmembrane helix</keyword>
<dbReference type="PANTHER" id="PTHR13390:SF0">
    <property type="entry name" value="LIPID DROPLET-ASSOCIATED HYDROLASE"/>
    <property type="match status" value="1"/>
</dbReference>
<dbReference type="Pfam" id="PF10230">
    <property type="entry name" value="LIDHydrolase"/>
    <property type="match status" value="1"/>
</dbReference>
<evidence type="ECO:0000256" key="2">
    <source>
        <dbReference type="ARBA" id="ARBA00008300"/>
    </source>
</evidence>
<dbReference type="SUPFAM" id="SSF53474">
    <property type="entry name" value="alpha/beta-Hydrolases"/>
    <property type="match status" value="1"/>
</dbReference>
<comment type="similarity">
    <text evidence="2">Belongs to the AB hydrolase superfamily. LDAH family.</text>
</comment>
<comment type="subcellular location">
    <subcellularLocation>
        <location evidence="1">Lipid droplet</location>
    </subcellularLocation>
</comment>
<evidence type="ECO:0000256" key="5">
    <source>
        <dbReference type="SAM" id="Phobius"/>
    </source>
</evidence>
<sequence>MNVPHEFSCVFGARVLDQFCVLLIPFAFCSSPAMFSPNKIVAWKSPAAGGAVVDVLQSSSNLLQYLLNEESSNEGRRPPSSHRKLLVFFPGNPGVVQFYEPFCAFLETNKMDVLVMGYAGHSLTELNEGRVFSLADQVDVAESFLVTLLNKNTERKYNGNIYVAGHSIGGFVALQMVARYSVIKKCFGLCPVISRMSDSPNGRRFFYLRSAVVQWCLSLVAALLALLPYKLRLLITTSEPKLSRALAETLARHFHRWCLTNCLYMAMTELRMLLQPDAVLLRSVQERLVFYYVRKDGWVPLSFAEEIRGVCPQLGAYVVEDDAGVPHAWCLDHSETVARNAILKYC</sequence>
<dbReference type="OrthoDB" id="448051at2759"/>
<dbReference type="GO" id="GO:0005811">
    <property type="term" value="C:lipid droplet"/>
    <property type="evidence" value="ECO:0007669"/>
    <property type="project" value="UniProtKB-SubCell"/>
</dbReference>
<dbReference type="Proteomes" id="UP000419144">
    <property type="component" value="Unassembled WGS sequence"/>
</dbReference>
<evidence type="ECO:0000256" key="4">
    <source>
        <dbReference type="ARBA" id="ARBA00022801"/>
    </source>
</evidence>
<dbReference type="InterPro" id="IPR029058">
    <property type="entry name" value="AB_hydrolase_fold"/>
</dbReference>
<evidence type="ECO:0000256" key="3">
    <source>
        <dbReference type="ARBA" id="ARBA00022677"/>
    </source>
</evidence>
<evidence type="ECO:0008006" key="8">
    <source>
        <dbReference type="Google" id="ProtNLM"/>
    </source>
</evidence>